<sequence>MALCLTATFGMAQTNYEVRWASNPEDAKHYDTQRLRKEFAIEKVFAPGEVNWVYSMYDRFLIGGAEPVNAPIKLEAIAPLKVDHILHQRELGIINIGGDGIVTVDNKKYELKFKEALYIGRGDYEITLESKDAAKPAKFYMNSATAHQAYPIKKVSMKDAKVINAGRAEDSNLRTINQLIIDGVAGVHTCQLQMGLTELKPGSVWNTMPAHTHLRRMETYLYFQVPEGQKICHIMGEPQETRPIWLNNEQAVISPQWSIHCAAGTSNYIFIWGMAGENLDYGDMQIVKIPDLK</sequence>
<dbReference type="Gene3D" id="2.60.120.520">
    <property type="entry name" value="pectin degrading enzyme 5-keto 4- deoxyuronate isomerase, domain 1"/>
    <property type="match status" value="1"/>
</dbReference>
<dbReference type="EC" id="5.3.1.17" evidence="6"/>
<comment type="cofactor">
    <cofactor evidence="6">
        <name>Zn(2+)</name>
        <dbReference type="ChEBI" id="CHEBI:29105"/>
    </cofactor>
    <text evidence="6">Binds 1 zinc ion per subunit.</text>
</comment>
<feature type="binding site" evidence="6">
    <location>
        <position position="218"/>
    </location>
    <ligand>
        <name>Zn(2+)</name>
        <dbReference type="ChEBI" id="CHEBI:29105"/>
    </ligand>
</feature>
<keyword evidence="4 6" id="KW-0862">Zinc</keyword>
<keyword evidence="8" id="KW-1185">Reference proteome</keyword>
<dbReference type="InterPro" id="IPR011051">
    <property type="entry name" value="RmlC_Cupin_sf"/>
</dbReference>
<dbReference type="InterPro" id="IPR027449">
    <property type="entry name" value="KduI_N"/>
</dbReference>
<feature type="binding site" evidence="6">
    <location>
        <position position="211"/>
    </location>
    <ligand>
        <name>Zn(2+)</name>
        <dbReference type="ChEBI" id="CHEBI:29105"/>
    </ligand>
</feature>
<evidence type="ECO:0000256" key="4">
    <source>
        <dbReference type="ARBA" id="ARBA00022833"/>
    </source>
</evidence>
<evidence type="ECO:0000313" key="7">
    <source>
        <dbReference type="EMBL" id="BCS85807.1"/>
    </source>
</evidence>
<protein>
    <recommendedName>
        <fullName evidence="6">4-deoxy-L-threo-5-hexosulose-uronate ketol-isomerase</fullName>
        <ecNumber evidence="6">5.3.1.17</ecNumber>
    </recommendedName>
    <alternativeName>
        <fullName evidence="6">5-keto-4-deoxyuronate isomerase</fullName>
    </alternativeName>
    <alternativeName>
        <fullName evidence="6">DKI isomerase</fullName>
    </alternativeName>
</protein>
<dbReference type="PIRSF" id="PIRSF006625">
    <property type="entry name" value="KduI"/>
    <property type="match status" value="1"/>
</dbReference>
<comment type="function">
    <text evidence="6">Catalyzes the isomerization of 5-dehydro-4-deoxy-D-glucuronate to 3-deoxy-D-glycero-2,5-hexodiulosonate.</text>
</comment>
<feature type="binding site" evidence="6">
    <location>
        <position position="213"/>
    </location>
    <ligand>
        <name>Zn(2+)</name>
        <dbReference type="ChEBI" id="CHEBI:29105"/>
    </ligand>
</feature>
<gene>
    <name evidence="7" type="primary">kduI2</name>
    <name evidence="6" type="synonym">kduI</name>
    <name evidence="7" type="ORF">prwr041_17000</name>
</gene>
<evidence type="ECO:0000256" key="5">
    <source>
        <dbReference type="ARBA" id="ARBA00023235"/>
    </source>
</evidence>
<dbReference type="InterPro" id="IPR021120">
    <property type="entry name" value="KduI/IolB_isomerase"/>
</dbReference>
<keyword evidence="3 6" id="KW-0479">Metal-binding</keyword>
<keyword evidence="5 6" id="KW-0413">Isomerase</keyword>
<evidence type="ECO:0000256" key="3">
    <source>
        <dbReference type="ARBA" id="ARBA00022723"/>
    </source>
</evidence>
<proteinExistence type="inferred from homology"/>
<dbReference type="CDD" id="cd20294">
    <property type="entry name" value="cupin_KduI_N"/>
    <property type="match status" value="1"/>
</dbReference>
<dbReference type="PANTHER" id="PTHR38461:SF1">
    <property type="entry name" value="4-DEOXY-L-THREO-5-HEXOSULOSE-URONATE KETOL-ISOMERASE"/>
    <property type="match status" value="1"/>
</dbReference>
<dbReference type="SUPFAM" id="SSF51182">
    <property type="entry name" value="RmlC-like cupins"/>
    <property type="match status" value="1"/>
</dbReference>
<comment type="pathway">
    <text evidence="6">Glycan metabolism; pectin degradation; 2-dehydro-3-deoxy-D-gluconate from pectin: step 4/5.</text>
</comment>
<comment type="catalytic activity">
    <reaction evidence="1 6">
        <text>5-dehydro-4-deoxy-D-glucuronate = 3-deoxy-D-glycero-2,5-hexodiulosonate</text>
        <dbReference type="Rhea" id="RHEA:23896"/>
        <dbReference type="ChEBI" id="CHEBI:17117"/>
        <dbReference type="ChEBI" id="CHEBI:29071"/>
        <dbReference type="EC" id="5.3.1.17"/>
    </reaction>
</comment>
<evidence type="ECO:0000256" key="6">
    <source>
        <dbReference type="HAMAP-Rule" id="MF_00687"/>
    </source>
</evidence>
<dbReference type="NCBIfam" id="NF002091">
    <property type="entry name" value="PRK00924.1"/>
    <property type="match status" value="1"/>
</dbReference>
<dbReference type="Pfam" id="PF04962">
    <property type="entry name" value="KduI"/>
    <property type="match status" value="1"/>
</dbReference>
<accession>A0ABM7NZB3</accession>
<dbReference type="HAMAP" id="MF_00687">
    <property type="entry name" value="KduI"/>
    <property type="match status" value="1"/>
</dbReference>
<dbReference type="Gene3D" id="2.60.120.10">
    <property type="entry name" value="Jelly Rolls"/>
    <property type="match status" value="1"/>
</dbReference>
<evidence type="ECO:0000313" key="8">
    <source>
        <dbReference type="Proteomes" id="UP001319045"/>
    </source>
</evidence>
<organism evidence="7 8">
    <name type="scientific">Prevotella herbatica</name>
    <dbReference type="NCBI Taxonomy" id="2801997"/>
    <lineage>
        <taxon>Bacteria</taxon>
        <taxon>Pseudomonadati</taxon>
        <taxon>Bacteroidota</taxon>
        <taxon>Bacteroidia</taxon>
        <taxon>Bacteroidales</taxon>
        <taxon>Prevotellaceae</taxon>
        <taxon>Prevotella</taxon>
    </lineage>
</organism>
<reference evidence="7 8" key="1">
    <citation type="journal article" date="2022" name="Int. J. Syst. Evol. Microbiol.">
        <title>Prevotella herbatica sp. nov., a plant polysaccharide-decomposing anaerobic bacterium isolated from a methanogenic reactor.</title>
        <authorList>
            <person name="Uek A."/>
            <person name="Tonouchi A."/>
            <person name="Kaku N."/>
            <person name="Ueki K."/>
        </authorList>
    </citation>
    <scope>NUCLEOTIDE SEQUENCE [LARGE SCALE GENOMIC DNA]</scope>
    <source>
        <strain evidence="7 8">WR041</strain>
    </source>
</reference>
<dbReference type="PANTHER" id="PTHR38461">
    <property type="entry name" value="4-DEOXY-L-THREO-5-HEXOSULOSE-URONATE KETOL-ISOMERASE"/>
    <property type="match status" value="1"/>
</dbReference>
<evidence type="ECO:0000256" key="2">
    <source>
        <dbReference type="ARBA" id="ARBA00008086"/>
    </source>
</evidence>
<dbReference type="InterPro" id="IPR014710">
    <property type="entry name" value="RmlC-like_jellyroll"/>
</dbReference>
<name>A0ABM7NZB3_9BACT</name>
<dbReference type="CDD" id="cd20491">
    <property type="entry name" value="cupin_KduI_C"/>
    <property type="match status" value="1"/>
</dbReference>
<comment type="similarity">
    <text evidence="2 6">Belongs to the KduI family.</text>
</comment>
<evidence type="ECO:0000256" key="1">
    <source>
        <dbReference type="ARBA" id="ARBA00000552"/>
    </source>
</evidence>
<dbReference type="Proteomes" id="UP001319045">
    <property type="component" value="Chromosome"/>
</dbReference>
<dbReference type="EMBL" id="AP024484">
    <property type="protein sequence ID" value="BCS85807.1"/>
    <property type="molecule type" value="Genomic_DNA"/>
</dbReference>
<dbReference type="InterPro" id="IPR007045">
    <property type="entry name" value="KduI"/>
</dbReference>
<feature type="binding site" evidence="6">
    <location>
        <position position="260"/>
    </location>
    <ligand>
        <name>Zn(2+)</name>
        <dbReference type="ChEBI" id="CHEBI:29105"/>
    </ligand>
</feature>